<evidence type="ECO:0000313" key="2">
    <source>
        <dbReference type="Proteomes" id="UP000535182"/>
    </source>
</evidence>
<dbReference type="AlphaFoldDB" id="A0A9X0U230"/>
<sequence>MKIGSSRSSFNNVSRRTFLSTSAAALLSVRAVTAKGEQASGGDPLPSWNDGPAKAAVLAFVRDTTEKSSPKYVEKADRIATFDQDGTLWTEHPLYGQAMFALKRVGKMAPEHPEWKQKDPFKSVLAGDRAAMSKFTETDWLQIVAVTHAGMSTEAFEGIVNDWIKTAKAPRFDRLYTDLVFQPMLEVMQYLRANGFRTYIVTGGGQEFVRAYSERVYGVPPEHVVGSSIVTNYDNSSGKPVLMREPKPFFIDDGPGKPVGINLFIGKRPQAAFGNSGSADFKSGDTQMLEWTQAGGGARLMMLVLHDDEKREYAYGPAAGLPDTGVGTFSEALLTEATKNAWIVISMKNDWKQIFPWQK</sequence>
<reference evidence="1 2" key="1">
    <citation type="submission" date="2020-08" db="EMBL/GenBank/DDBJ databases">
        <title>Genomic Encyclopedia of Type Strains, Phase IV (KMG-V): Genome sequencing to study the core and pangenomes of soil and plant-associated prokaryotes.</title>
        <authorList>
            <person name="Whitman W."/>
        </authorList>
    </citation>
    <scope>NUCLEOTIDE SEQUENCE [LARGE SCALE GENOMIC DNA]</scope>
    <source>
        <strain evidence="1 2">X5P2</strain>
    </source>
</reference>
<dbReference type="Pfam" id="PF12710">
    <property type="entry name" value="HAD"/>
    <property type="match status" value="1"/>
</dbReference>
<evidence type="ECO:0000313" key="1">
    <source>
        <dbReference type="EMBL" id="MBB5326500.1"/>
    </source>
</evidence>
<proteinExistence type="predicted"/>
<dbReference type="Gene3D" id="3.40.50.1000">
    <property type="entry name" value="HAD superfamily/HAD-like"/>
    <property type="match status" value="1"/>
</dbReference>
<comment type="caution">
    <text evidence="1">The sequence shown here is derived from an EMBL/GenBank/DDBJ whole genome shotgun (WGS) entry which is preliminary data.</text>
</comment>
<accession>A0A9X0U230</accession>
<organism evidence="1 2">
    <name type="scientific">Tunturiibacter gelidiferens</name>
    <dbReference type="NCBI Taxonomy" id="3069689"/>
    <lineage>
        <taxon>Bacteria</taxon>
        <taxon>Pseudomonadati</taxon>
        <taxon>Acidobacteriota</taxon>
        <taxon>Terriglobia</taxon>
        <taxon>Terriglobales</taxon>
        <taxon>Acidobacteriaceae</taxon>
        <taxon>Tunturiibacter</taxon>
    </lineage>
</organism>
<gene>
    <name evidence="1" type="ORF">HDF14_000094</name>
</gene>
<protein>
    <submittedName>
        <fullName evidence="1">Phosphoserine phosphatase</fullName>
    </submittedName>
</protein>
<dbReference type="SUPFAM" id="SSF56784">
    <property type="entry name" value="HAD-like"/>
    <property type="match status" value="1"/>
</dbReference>
<name>A0A9X0U230_9BACT</name>
<keyword evidence="2" id="KW-1185">Reference proteome</keyword>
<dbReference type="RefSeq" id="WP_183972501.1">
    <property type="nucleotide sequence ID" value="NZ_JACHEB010000001.1"/>
</dbReference>
<dbReference type="InterPro" id="IPR023214">
    <property type="entry name" value="HAD_sf"/>
</dbReference>
<dbReference type="InterPro" id="IPR036412">
    <property type="entry name" value="HAD-like_sf"/>
</dbReference>
<dbReference type="Proteomes" id="UP000535182">
    <property type="component" value="Unassembled WGS sequence"/>
</dbReference>
<dbReference type="EMBL" id="JACHEB010000001">
    <property type="protein sequence ID" value="MBB5326500.1"/>
    <property type="molecule type" value="Genomic_DNA"/>
</dbReference>